<organism evidence="1">
    <name type="scientific">marine sediment metagenome</name>
    <dbReference type="NCBI Taxonomy" id="412755"/>
    <lineage>
        <taxon>unclassified sequences</taxon>
        <taxon>metagenomes</taxon>
        <taxon>ecological metagenomes</taxon>
    </lineage>
</organism>
<evidence type="ECO:0000313" key="1">
    <source>
        <dbReference type="EMBL" id="KKK51261.1"/>
    </source>
</evidence>
<reference evidence="1" key="1">
    <citation type="journal article" date="2015" name="Nature">
        <title>Complex archaea that bridge the gap between prokaryotes and eukaryotes.</title>
        <authorList>
            <person name="Spang A."/>
            <person name="Saw J.H."/>
            <person name="Jorgensen S.L."/>
            <person name="Zaremba-Niedzwiedzka K."/>
            <person name="Martijn J."/>
            <person name="Lind A.E."/>
            <person name="van Eijk R."/>
            <person name="Schleper C."/>
            <person name="Guy L."/>
            <person name="Ettema T.J."/>
        </authorList>
    </citation>
    <scope>NUCLEOTIDE SEQUENCE</scope>
</reference>
<sequence length="48" mass="5191">MKPCENCNPDGVYVELCPLHAAAPALLEALEESGTSFPDTGWHSWSCI</sequence>
<accession>A0A0F8YTD5</accession>
<dbReference type="AlphaFoldDB" id="A0A0F8YTD5"/>
<comment type="caution">
    <text evidence="1">The sequence shown here is derived from an EMBL/GenBank/DDBJ whole genome shotgun (WGS) entry which is preliminary data.</text>
</comment>
<feature type="non-terminal residue" evidence="1">
    <location>
        <position position="48"/>
    </location>
</feature>
<proteinExistence type="predicted"/>
<dbReference type="EMBL" id="LAZR01067599">
    <property type="protein sequence ID" value="KKK51261.1"/>
    <property type="molecule type" value="Genomic_DNA"/>
</dbReference>
<name>A0A0F8YTD5_9ZZZZ</name>
<gene>
    <name evidence="1" type="ORF">LCGC14_3116740</name>
</gene>
<protein>
    <submittedName>
        <fullName evidence="1">Uncharacterized protein</fullName>
    </submittedName>
</protein>